<dbReference type="EMBL" id="LAZR01048402">
    <property type="protein sequence ID" value="KKK92009.1"/>
    <property type="molecule type" value="Genomic_DNA"/>
</dbReference>
<evidence type="ECO:0008006" key="2">
    <source>
        <dbReference type="Google" id="ProtNLM"/>
    </source>
</evidence>
<dbReference type="InterPro" id="IPR029056">
    <property type="entry name" value="Ribokinase-like"/>
</dbReference>
<gene>
    <name evidence="1" type="ORF">LCGC14_2707220</name>
</gene>
<accession>A0A0F9BN25</accession>
<organism evidence="1">
    <name type="scientific">marine sediment metagenome</name>
    <dbReference type="NCBI Taxonomy" id="412755"/>
    <lineage>
        <taxon>unclassified sequences</taxon>
        <taxon>metagenomes</taxon>
        <taxon>ecological metagenomes</taxon>
    </lineage>
</organism>
<dbReference type="SUPFAM" id="SSF53613">
    <property type="entry name" value="Ribokinase-like"/>
    <property type="match status" value="1"/>
</dbReference>
<dbReference type="Gene3D" id="3.40.1190.20">
    <property type="match status" value="1"/>
</dbReference>
<feature type="non-terminal residue" evidence="1">
    <location>
        <position position="1"/>
    </location>
</feature>
<sequence>PEPLRPRRGPLMPPQFLVIGHIVQDLTPDERAAAWRLGGTTSYAALLATRLGLDTAVLTAAAADLSLEEALPGAEIVSVSSPRSTQIRNLYTTRGRVQYIPQRAADIGPSSLPADWRNAEIVLLGPVTGEVDAALAACFPQALIGVSTQGWLRRIGPDGRVRPLPPDSWQAEPVLRPAHIVFVSDEDLPSSHAKPVLDEWSRHVDVLVYTRGEHGAQICHRGVSSCGKVCGIQLCQSCLGAYRSSSRSVITLTRC</sequence>
<comment type="caution">
    <text evidence="1">The sequence shown here is derived from an EMBL/GenBank/DDBJ whole genome shotgun (WGS) entry which is preliminary data.</text>
</comment>
<proteinExistence type="predicted"/>
<evidence type="ECO:0000313" key="1">
    <source>
        <dbReference type="EMBL" id="KKK92009.1"/>
    </source>
</evidence>
<name>A0A0F9BN25_9ZZZZ</name>
<dbReference type="AlphaFoldDB" id="A0A0F9BN25"/>
<reference evidence="1" key="1">
    <citation type="journal article" date="2015" name="Nature">
        <title>Complex archaea that bridge the gap between prokaryotes and eukaryotes.</title>
        <authorList>
            <person name="Spang A."/>
            <person name="Saw J.H."/>
            <person name="Jorgensen S.L."/>
            <person name="Zaremba-Niedzwiedzka K."/>
            <person name="Martijn J."/>
            <person name="Lind A.E."/>
            <person name="van Eijk R."/>
            <person name="Schleper C."/>
            <person name="Guy L."/>
            <person name="Ettema T.J."/>
        </authorList>
    </citation>
    <scope>NUCLEOTIDE SEQUENCE</scope>
</reference>
<protein>
    <recommendedName>
        <fullName evidence="2">Carbohydrate kinase PfkB domain-containing protein</fullName>
    </recommendedName>
</protein>